<dbReference type="Proteomes" id="UP000177062">
    <property type="component" value="Unassembled WGS sequence"/>
</dbReference>
<dbReference type="AlphaFoldDB" id="A0A1G1YY50"/>
<organism evidence="2 3">
    <name type="scientific">Candidatus Colwellbacteria bacterium RBG_13_48_8</name>
    <dbReference type="NCBI Taxonomy" id="1797685"/>
    <lineage>
        <taxon>Bacteria</taxon>
        <taxon>Candidatus Colwelliibacteriota</taxon>
    </lineage>
</organism>
<dbReference type="EMBL" id="MHIT01000001">
    <property type="protein sequence ID" value="OGY57273.1"/>
    <property type="molecule type" value="Genomic_DNA"/>
</dbReference>
<name>A0A1G1YY50_9BACT</name>
<evidence type="ECO:0000256" key="1">
    <source>
        <dbReference type="SAM" id="Phobius"/>
    </source>
</evidence>
<keyword evidence="1" id="KW-1133">Transmembrane helix</keyword>
<keyword evidence="1" id="KW-0472">Membrane</keyword>
<evidence type="ECO:0000313" key="3">
    <source>
        <dbReference type="Proteomes" id="UP000177062"/>
    </source>
</evidence>
<proteinExistence type="predicted"/>
<feature type="transmembrane region" description="Helical" evidence="1">
    <location>
        <begin position="83"/>
        <end position="106"/>
    </location>
</feature>
<feature type="transmembrane region" description="Helical" evidence="1">
    <location>
        <begin position="47"/>
        <end position="71"/>
    </location>
</feature>
<evidence type="ECO:0000313" key="2">
    <source>
        <dbReference type="EMBL" id="OGY57273.1"/>
    </source>
</evidence>
<feature type="transmembrane region" description="Helical" evidence="1">
    <location>
        <begin position="7"/>
        <end position="27"/>
    </location>
</feature>
<comment type="caution">
    <text evidence="2">The sequence shown here is derived from an EMBL/GenBank/DDBJ whole genome shotgun (WGS) entry which is preliminary data.</text>
</comment>
<protein>
    <submittedName>
        <fullName evidence="2">Uncharacterized protein</fullName>
    </submittedName>
</protein>
<accession>A0A1G1YY50</accession>
<keyword evidence="1" id="KW-0812">Transmembrane</keyword>
<sequence>MLRDGALVLLFGSSIALLIISSLLASLGLPLASGELILRFDKFRDEVVWTGGVGTYYGIWGILAVIILINAFLCHQVYDKVKILAYVIGVGTLTVTVLFLIATGHITALN</sequence>
<reference evidence="2 3" key="1">
    <citation type="journal article" date="2016" name="Nat. Commun.">
        <title>Thousands of microbial genomes shed light on interconnected biogeochemical processes in an aquifer system.</title>
        <authorList>
            <person name="Anantharaman K."/>
            <person name="Brown C.T."/>
            <person name="Hug L.A."/>
            <person name="Sharon I."/>
            <person name="Castelle C.J."/>
            <person name="Probst A.J."/>
            <person name="Thomas B.C."/>
            <person name="Singh A."/>
            <person name="Wilkins M.J."/>
            <person name="Karaoz U."/>
            <person name="Brodie E.L."/>
            <person name="Williams K.H."/>
            <person name="Hubbard S.S."/>
            <person name="Banfield J.F."/>
        </authorList>
    </citation>
    <scope>NUCLEOTIDE SEQUENCE [LARGE SCALE GENOMIC DNA]</scope>
</reference>
<gene>
    <name evidence="2" type="ORF">A2Y84_00925</name>
</gene>